<dbReference type="NCBIfam" id="NF040807">
    <property type="entry name" value="effector_EspF"/>
    <property type="match status" value="1"/>
</dbReference>
<feature type="compositionally biased region" description="Basic and acidic residues" evidence="1">
    <location>
        <begin position="147"/>
        <end position="159"/>
    </location>
</feature>
<dbReference type="EMBL" id="CP070296">
    <property type="protein sequence ID" value="QST73181.1"/>
    <property type="molecule type" value="Genomic_DNA"/>
</dbReference>
<protein>
    <submittedName>
        <fullName evidence="2">Type III secretion system LEE effector EspF</fullName>
    </submittedName>
</protein>
<name>A0A7U8VV22_ESCAL</name>
<evidence type="ECO:0000313" key="2">
    <source>
        <dbReference type="EMBL" id="QST73181.1"/>
    </source>
</evidence>
<dbReference type="Proteomes" id="UP000663211">
    <property type="component" value="Chromosome"/>
</dbReference>
<feature type="region of interest" description="Disordered" evidence="1">
    <location>
        <begin position="110"/>
        <end position="190"/>
    </location>
</feature>
<feature type="compositionally biased region" description="Pro residues" evidence="1">
    <location>
        <begin position="167"/>
        <end position="176"/>
    </location>
</feature>
<evidence type="ECO:0000256" key="1">
    <source>
        <dbReference type="SAM" id="MobiDB-lite"/>
    </source>
</evidence>
<dbReference type="AlphaFoldDB" id="A0A7U8VV22"/>
<sequence>MLNGISNAVSTLGRHLTGVASRVSSAGLSGFSVAPQTVRLNPVRVHSPFSPGSSNISARTTFNVSRPATPMTPTRPAPQPPISGRASAPSQHLPPIAQALKDHLAAYEQSKASGTSTLKPARQAPPPPTSGQTSGPAKPLPPLAQALKEHLAAYEKSKASDTSPLKPARPAPPPPTSGRASGSSQSLPPLAQALKDHLAAYEQSKKG</sequence>
<reference evidence="2 3" key="1">
    <citation type="submission" date="2021-03" db="EMBL/GenBank/DDBJ databases">
        <title>Comparative genomics of Chinese and international isolates of Escherichia albertii: population structure and evolution of virulence and antimicrobial resistance.</title>
        <authorList>
            <person name="Wang H."/>
            <person name="Xiong Y."/>
            <person name="Luo L."/>
        </authorList>
    </citation>
    <scope>NUCLEOTIDE SEQUENCE [LARGE SCALE GENOMIC DNA]</scope>
    <source>
        <strain evidence="2 3">Sample 165</strain>
    </source>
</reference>
<proteinExistence type="predicted"/>
<accession>A0A7U8VV22</accession>
<feature type="region of interest" description="Disordered" evidence="1">
    <location>
        <begin position="64"/>
        <end position="91"/>
    </location>
</feature>
<evidence type="ECO:0000313" key="3">
    <source>
        <dbReference type="Proteomes" id="UP000663211"/>
    </source>
</evidence>
<organism evidence="2 3">
    <name type="scientific">Escherichia albertii</name>
    <dbReference type="NCBI Taxonomy" id="208962"/>
    <lineage>
        <taxon>Bacteria</taxon>
        <taxon>Pseudomonadati</taxon>
        <taxon>Pseudomonadota</taxon>
        <taxon>Gammaproteobacteria</taxon>
        <taxon>Enterobacterales</taxon>
        <taxon>Enterobacteriaceae</taxon>
        <taxon>Escherichia</taxon>
    </lineage>
</organism>
<gene>
    <name evidence="2" type="primary">espF</name>
    <name evidence="2" type="ORF">JRC44_20835</name>
</gene>